<evidence type="ECO:0000259" key="1">
    <source>
        <dbReference type="Pfam" id="PF14252"/>
    </source>
</evidence>
<reference evidence="3" key="1">
    <citation type="journal article" date="2019" name="Int. J. Syst. Evol. Microbiol.">
        <title>The Global Catalogue of Microorganisms (GCM) 10K type strain sequencing project: providing services to taxonomists for standard genome sequencing and annotation.</title>
        <authorList>
            <consortium name="The Broad Institute Genomics Platform"/>
            <consortium name="The Broad Institute Genome Sequencing Center for Infectious Disease"/>
            <person name="Wu L."/>
            <person name="Ma J."/>
        </authorList>
    </citation>
    <scope>NUCLEOTIDE SEQUENCE [LARGE SCALE GENOMIC DNA]</scope>
    <source>
        <strain evidence="3">KCTC 52094</strain>
    </source>
</reference>
<keyword evidence="3" id="KW-1185">Reference proteome</keyword>
<proteinExistence type="predicted"/>
<dbReference type="Pfam" id="PF14252">
    <property type="entry name" value="DUF4347"/>
    <property type="match status" value="1"/>
</dbReference>
<gene>
    <name evidence="2" type="ORF">ACFOD4_12565</name>
</gene>
<feature type="domain" description="DUF4347" evidence="1">
    <location>
        <begin position="11"/>
        <end position="105"/>
    </location>
</feature>
<accession>A0ABV7FZS1</accession>
<sequence>MRPAVHKPDQILVLDPRLTGWPSYLISAGPDAAVLILDVHRDGLVQIAEVAESYMPVAGLVLIGHGSAGFLVLGQTILEATSLAPQAAQMQRLAQSLAPDARIQMRGLPGIGAPGRYLAHSLSGYFGRIVLTDQMAPRPRLASTCDAAATPRAKISTEKTKACKLSVLDGGKVSAYASTASTSI</sequence>
<evidence type="ECO:0000313" key="2">
    <source>
        <dbReference type="EMBL" id="MFC3125894.1"/>
    </source>
</evidence>
<evidence type="ECO:0000313" key="3">
    <source>
        <dbReference type="Proteomes" id="UP001595593"/>
    </source>
</evidence>
<comment type="caution">
    <text evidence="2">The sequence shown here is derived from an EMBL/GenBank/DDBJ whole genome shotgun (WGS) entry which is preliminary data.</text>
</comment>
<name>A0ABV7FZS1_9PROT</name>
<dbReference type="EMBL" id="JBHRTN010000010">
    <property type="protein sequence ID" value="MFC3125894.1"/>
    <property type="molecule type" value="Genomic_DNA"/>
</dbReference>
<dbReference type="InterPro" id="IPR025592">
    <property type="entry name" value="DUF4347"/>
</dbReference>
<dbReference type="Proteomes" id="UP001595593">
    <property type="component" value="Unassembled WGS sequence"/>
</dbReference>
<dbReference type="RefSeq" id="WP_379596884.1">
    <property type="nucleotide sequence ID" value="NZ_JBHRTN010000010.1"/>
</dbReference>
<organism evidence="2 3">
    <name type="scientific">Teichococcus globiformis</name>
    <dbReference type="NCBI Taxonomy" id="2307229"/>
    <lineage>
        <taxon>Bacteria</taxon>
        <taxon>Pseudomonadati</taxon>
        <taxon>Pseudomonadota</taxon>
        <taxon>Alphaproteobacteria</taxon>
        <taxon>Acetobacterales</taxon>
        <taxon>Roseomonadaceae</taxon>
        <taxon>Roseomonas</taxon>
    </lineage>
</organism>
<protein>
    <submittedName>
        <fullName evidence="2">DUF4347 domain-containing protein</fullName>
    </submittedName>
</protein>